<gene>
    <name evidence="2" type="ORF">GGQ67_000051</name>
</gene>
<reference evidence="2 3" key="1">
    <citation type="submission" date="2020-08" db="EMBL/GenBank/DDBJ databases">
        <title>Genomic Encyclopedia of Type Strains, Phase IV (KMG-IV): sequencing the most valuable type-strain genomes for metagenomic binning, comparative biology and taxonomic classification.</title>
        <authorList>
            <person name="Goeker M."/>
        </authorList>
    </citation>
    <scope>NUCLEOTIDE SEQUENCE [LARGE SCALE GENOMIC DNA]</scope>
    <source>
        <strain evidence="2 3">DSM 26575</strain>
    </source>
</reference>
<feature type="transmembrane region" description="Helical" evidence="1">
    <location>
        <begin position="126"/>
        <end position="149"/>
    </location>
</feature>
<evidence type="ECO:0000256" key="1">
    <source>
        <dbReference type="SAM" id="Phobius"/>
    </source>
</evidence>
<organism evidence="2 3">
    <name type="scientific">Rhizobium metallidurans</name>
    <dbReference type="NCBI Taxonomy" id="1265931"/>
    <lineage>
        <taxon>Bacteria</taxon>
        <taxon>Pseudomonadati</taxon>
        <taxon>Pseudomonadota</taxon>
        <taxon>Alphaproteobacteria</taxon>
        <taxon>Hyphomicrobiales</taxon>
        <taxon>Rhizobiaceae</taxon>
        <taxon>Rhizobium/Agrobacterium group</taxon>
        <taxon>Rhizobium</taxon>
    </lineage>
</organism>
<dbReference type="EMBL" id="JACIDW010000001">
    <property type="protein sequence ID" value="MBB3962433.1"/>
    <property type="molecule type" value="Genomic_DNA"/>
</dbReference>
<evidence type="ECO:0000313" key="3">
    <source>
        <dbReference type="Proteomes" id="UP000582090"/>
    </source>
</evidence>
<keyword evidence="1" id="KW-0472">Membrane</keyword>
<dbReference type="RefSeq" id="WP_210279487.1">
    <property type="nucleotide sequence ID" value="NZ_JACIDW010000001.1"/>
</dbReference>
<protein>
    <recommendedName>
        <fullName evidence="4">Transmembrane protein</fullName>
    </recommendedName>
</protein>
<dbReference type="AlphaFoldDB" id="A0A7W6CNL9"/>
<keyword evidence="3" id="KW-1185">Reference proteome</keyword>
<dbReference type="Proteomes" id="UP000582090">
    <property type="component" value="Unassembled WGS sequence"/>
</dbReference>
<evidence type="ECO:0000313" key="2">
    <source>
        <dbReference type="EMBL" id="MBB3962433.1"/>
    </source>
</evidence>
<sequence length="391" mass="43881">MNQKTAINPVATPPVEKRVVLHFPGFEPLDSKAHHARYARSARQSAKAWSLDVNVGAFREGGPFDVSCGAEKETTSTRVFVFDHNELVRRYSDKALIQRLASGYASAARVIVQGGLVGYFRHAWRFGLFFVFPFALVLLALALSATIAAAPSLLGLQRWNLLWSVLLAVVFFRFVFLTFAARFHTLHLFADWDLAVALAKLDDPAIVRWLDRCKARVRDALREDADEYVITSHSMGSSVACHVVGMLVEDEPELFADKRVVFVTLGGAILQCALLRSARSLRARVGAIARNSQIFWLEIHCLTDVIHFYKSRVVALCGHADAPQASIATIRMRHMLTKEHYRKIRRDLLRVHRQYVLGSDLRSAFDFTLMTAGPLPAASFADFNQDWIART</sequence>
<comment type="caution">
    <text evidence="2">The sequence shown here is derived from an EMBL/GenBank/DDBJ whole genome shotgun (WGS) entry which is preliminary data.</text>
</comment>
<keyword evidence="1" id="KW-1133">Transmembrane helix</keyword>
<name>A0A7W6CNL9_9HYPH</name>
<evidence type="ECO:0008006" key="4">
    <source>
        <dbReference type="Google" id="ProtNLM"/>
    </source>
</evidence>
<proteinExistence type="predicted"/>
<keyword evidence="1" id="KW-0812">Transmembrane</keyword>
<accession>A0A7W6CNL9</accession>
<feature type="transmembrane region" description="Helical" evidence="1">
    <location>
        <begin position="161"/>
        <end position="181"/>
    </location>
</feature>